<feature type="chain" id="PRO_5003940088" description="Tetratricopeptide repeat protein" evidence="3">
    <location>
        <begin position="27"/>
        <end position="557"/>
    </location>
</feature>
<evidence type="ECO:0000256" key="2">
    <source>
        <dbReference type="SAM" id="MobiDB-lite"/>
    </source>
</evidence>
<sequence length="557" mass="58124">MSTKRTTLIALTLVLALHVVEQPAGARGFGGGGRGGGGGFRGGGGGFSGGGYRGGGFSGGGYRGGGFSGGGYRGGGFEGGGYRGGGFEGGGYRGGGFGGTGSYGGGYGGRAGFGGDNRFGVGNRTNVGIGDRNINTGINRSFDGGNRANFTNSNRTNIGVNSGNINRINNNSGNINRINNVNVNNSHWGNGSRWNNAYSGYHNGWVHGYWNGHNSNAWGWRGGYWGGGAWGFGAGLGLGWGLSPWGFGSSLYNWGYMPYSNPYYIASPGVVDQPVYDYAQPIDTTSAAPAQSVTDQAVQLFDDARAFFMKGDYAQALTLTDQALATMPNDSALHEFRGLVLFALGRYDEAAAPLYAVLSVGPGWDWTTLISLYPGIDVYTTQLRALEAYCGQHRDSASGRFVLAYQYLAAGHNDAAVGMLRQVIQLKPDDKLSTQLLAQLAPSNAKDDAAQPANQPALVDTTPPAGATIEGTWKAAPTTDTAINLTINPGGVFQWNVAQKGQNRQFGGTSTFGDGILTLAQENGPALVGRVSWSDPTHITFHVVGDGPETPGLTFSK</sequence>
<dbReference type="SMART" id="SM00028">
    <property type="entry name" value="TPR"/>
    <property type="match status" value="3"/>
</dbReference>
<evidence type="ECO:0000313" key="5">
    <source>
        <dbReference type="Proteomes" id="UP000010798"/>
    </source>
</evidence>
<proteinExistence type="predicted"/>
<name>L0D958_SINAD</name>
<dbReference type="KEGG" id="saci:Sinac_0787"/>
<accession>L0D958</accession>
<dbReference type="OrthoDB" id="209618at2"/>
<evidence type="ECO:0008006" key="6">
    <source>
        <dbReference type="Google" id="ProtNLM"/>
    </source>
</evidence>
<dbReference type="InterPro" id="IPR011990">
    <property type="entry name" value="TPR-like_helical_dom_sf"/>
</dbReference>
<evidence type="ECO:0000256" key="3">
    <source>
        <dbReference type="SAM" id="SignalP"/>
    </source>
</evidence>
<dbReference type="HOGENOM" id="CLU_489059_0_0_0"/>
<keyword evidence="3" id="KW-0732">Signal</keyword>
<dbReference type="SUPFAM" id="SSF48452">
    <property type="entry name" value="TPR-like"/>
    <property type="match status" value="1"/>
</dbReference>
<dbReference type="Gene3D" id="1.25.40.10">
    <property type="entry name" value="Tetratricopeptide repeat domain"/>
    <property type="match status" value="1"/>
</dbReference>
<feature type="region of interest" description="Disordered" evidence="2">
    <location>
        <begin position="443"/>
        <end position="464"/>
    </location>
</feature>
<feature type="signal peptide" evidence="3">
    <location>
        <begin position="1"/>
        <end position="26"/>
    </location>
</feature>
<dbReference type="InterPro" id="IPR019734">
    <property type="entry name" value="TPR_rpt"/>
</dbReference>
<gene>
    <name evidence="4" type="ordered locus">Sinac_0787</name>
</gene>
<dbReference type="AlphaFoldDB" id="L0D958"/>
<evidence type="ECO:0000313" key="4">
    <source>
        <dbReference type="EMBL" id="AGA25196.1"/>
    </source>
</evidence>
<dbReference type="STRING" id="886293.Sinac_0787"/>
<keyword evidence="5" id="KW-1185">Reference proteome</keyword>
<evidence type="ECO:0000256" key="1">
    <source>
        <dbReference type="PROSITE-ProRule" id="PRU00339"/>
    </source>
</evidence>
<organism evidence="4 5">
    <name type="scientific">Singulisphaera acidiphila (strain ATCC BAA-1392 / DSM 18658 / VKM B-2454 / MOB10)</name>
    <dbReference type="NCBI Taxonomy" id="886293"/>
    <lineage>
        <taxon>Bacteria</taxon>
        <taxon>Pseudomonadati</taxon>
        <taxon>Planctomycetota</taxon>
        <taxon>Planctomycetia</taxon>
        <taxon>Isosphaerales</taxon>
        <taxon>Isosphaeraceae</taxon>
        <taxon>Singulisphaera</taxon>
    </lineage>
</organism>
<feature type="repeat" description="TPR" evidence="1">
    <location>
        <begin position="397"/>
        <end position="430"/>
    </location>
</feature>
<dbReference type="PROSITE" id="PS50005">
    <property type="entry name" value="TPR"/>
    <property type="match status" value="1"/>
</dbReference>
<protein>
    <recommendedName>
        <fullName evidence="6">Tetratricopeptide repeat protein</fullName>
    </recommendedName>
</protein>
<reference evidence="4 5" key="1">
    <citation type="submission" date="2012-02" db="EMBL/GenBank/DDBJ databases">
        <title>Complete sequence of chromosome of Singulisphaera acidiphila DSM 18658.</title>
        <authorList>
            <consortium name="US DOE Joint Genome Institute (JGI-PGF)"/>
            <person name="Lucas S."/>
            <person name="Copeland A."/>
            <person name="Lapidus A."/>
            <person name="Glavina del Rio T."/>
            <person name="Dalin E."/>
            <person name="Tice H."/>
            <person name="Bruce D."/>
            <person name="Goodwin L."/>
            <person name="Pitluck S."/>
            <person name="Peters L."/>
            <person name="Ovchinnikova G."/>
            <person name="Chertkov O."/>
            <person name="Kyrpides N."/>
            <person name="Mavromatis K."/>
            <person name="Ivanova N."/>
            <person name="Brettin T."/>
            <person name="Detter J.C."/>
            <person name="Han C."/>
            <person name="Larimer F."/>
            <person name="Land M."/>
            <person name="Hauser L."/>
            <person name="Markowitz V."/>
            <person name="Cheng J.-F."/>
            <person name="Hugenholtz P."/>
            <person name="Woyke T."/>
            <person name="Wu D."/>
            <person name="Tindall B."/>
            <person name="Pomrenke H."/>
            <person name="Brambilla E."/>
            <person name="Klenk H.-P."/>
            <person name="Eisen J.A."/>
        </authorList>
    </citation>
    <scope>NUCLEOTIDE SEQUENCE [LARGE SCALE GENOMIC DNA]</scope>
    <source>
        <strain evidence="5">ATCC BAA-1392 / DSM 18658 / VKM B-2454 / MOB10</strain>
    </source>
</reference>
<dbReference type="Proteomes" id="UP000010798">
    <property type="component" value="Chromosome"/>
</dbReference>
<dbReference type="EMBL" id="CP003364">
    <property type="protein sequence ID" value="AGA25196.1"/>
    <property type="molecule type" value="Genomic_DNA"/>
</dbReference>
<dbReference type="eggNOG" id="COG0457">
    <property type="taxonomic scope" value="Bacteria"/>
</dbReference>
<dbReference type="RefSeq" id="WP_015244376.1">
    <property type="nucleotide sequence ID" value="NC_019892.1"/>
</dbReference>
<keyword evidence="1" id="KW-0802">TPR repeat</keyword>